<comment type="caution">
    <text evidence="3">The sequence shown here is derived from an EMBL/GenBank/DDBJ whole genome shotgun (WGS) entry which is preliminary data.</text>
</comment>
<feature type="transmembrane region" description="Helical" evidence="1">
    <location>
        <begin position="7"/>
        <end position="24"/>
    </location>
</feature>
<gene>
    <name evidence="3" type="ORF">EIP75_00875</name>
</gene>
<keyword evidence="1" id="KW-0472">Membrane</keyword>
<protein>
    <submittedName>
        <fullName evidence="3">DMT family transporter</fullName>
    </submittedName>
</protein>
<evidence type="ECO:0000313" key="3">
    <source>
        <dbReference type="EMBL" id="RRS06181.1"/>
    </source>
</evidence>
<keyword evidence="1" id="KW-0812">Transmembrane</keyword>
<accession>A0A3R8U7E3</accession>
<sequence>MLTSRMWPVLGLLFNALVWGVSWWPLRQLQAQGLHALWATAFFLAIGVLVITASRPAAWRIVATRPRLWALALAAGATNAAFNWGVSAGDVVRVVLLFYLMPVWAALLAWWMLGERITPGALMRVGLALAGAVLVLRPPAGGWPVFDGLADWLGLAGGVGFAFTNVLLRQMAHEQAPVRALAMFSGGVALPVALGLVLMWQGQVPAPPTPQAAWLWLALGMGLLFVASNMALQYAAARLPVRITSVIMLTEVVFAAVTSVWWGGGSLSLPVLVGGALILSAAVLAARDKS</sequence>
<keyword evidence="1" id="KW-1133">Transmembrane helix</keyword>
<evidence type="ECO:0000259" key="2">
    <source>
        <dbReference type="Pfam" id="PF00892"/>
    </source>
</evidence>
<feature type="domain" description="EamA" evidence="2">
    <location>
        <begin position="150"/>
        <end position="285"/>
    </location>
</feature>
<keyword evidence="4" id="KW-1185">Reference proteome</keyword>
<dbReference type="Pfam" id="PF00892">
    <property type="entry name" value="EamA"/>
    <property type="match status" value="2"/>
</dbReference>
<dbReference type="PANTHER" id="PTHR22911:SF79">
    <property type="entry name" value="MOBA-LIKE NTP TRANSFERASE DOMAIN-CONTAINING PROTEIN"/>
    <property type="match status" value="1"/>
</dbReference>
<feature type="domain" description="EamA" evidence="2">
    <location>
        <begin position="7"/>
        <end position="136"/>
    </location>
</feature>
<dbReference type="InterPro" id="IPR037185">
    <property type="entry name" value="EmrE-like"/>
</dbReference>
<feature type="transmembrane region" description="Helical" evidence="1">
    <location>
        <begin position="68"/>
        <end position="86"/>
    </location>
</feature>
<evidence type="ECO:0000256" key="1">
    <source>
        <dbReference type="SAM" id="Phobius"/>
    </source>
</evidence>
<proteinExistence type="predicted"/>
<feature type="transmembrane region" description="Helical" evidence="1">
    <location>
        <begin position="180"/>
        <end position="201"/>
    </location>
</feature>
<dbReference type="SUPFAM" id="SSF103481">
    <property type="entry name" value="Multidrug resistance efflux transporter EmrE"/>
    <property type="match status" value="2"/>
</dbReference>
<reference evidence="3 4" key="1">
    <citation type="submission" date="2018-12" db="EMBL/GenBank/DDBJ databases">
        <title>The whole draft genome of Aquabacterium sp. SJQ9.</title>
        <authorList>
            <person name="Sun L."/>
            <person name="Gao X."/>
            <person name="Chen W."/>
            <person name="Huang K."/>
        </authorList>
    </citation>
    <scope>NUCLEOTIDE SEQUENCE [LARGE SCALE GENOMIC DNA]</scope>
    <source>
        <strain evidence="3 4">SJQ9</strain>
    </source>
</reference>
<feature type="transmembrane region" description="Helical" evidence="1">
    <location>
        <begin position="213"/>
        <end position="232"/>
    </location>
</feature>
<feature type="transmembrane region" description="Helical" evidence="1">
    <location>
        <begin position="125"/>
        <end position="146"/>
    </location>
</feature>
<feature type="transmembrane region" description="Helical" evidence="1">
    <location>
        <begin position="267"/>
        <end position="286"/>
    </location>
</feature>
<feature type="transmembrane region" description="Helical" evidence="1">
    <location>
        <begin position="152"/>
        <end position="168"/>
    </location>
</feature>
<dbReference type="OrthoDB" id="5295396at2"/>
<dbReference type="GO" id="GO:0016020">
    <property type="term" value="C:membrane"/>
    <property type="evidence" value="ECO:0007669"/>
    <property type="project" value="InterPro"/>
</dbReference>
<dbReference type="PANTHER" id="PTHR22911">
    <property type="entry name" value="ACYL-MALONYL CONDENSING ENZYME-RELATED"/>
    <property type="match status" value="1"/>
</dbReference>
<name>A0A3R8U7E3_9BURK</name>
<dbReference type="Proteomes" id="UP000269265">
    <property type="component" value="Unassembled WGS sequence"/>
</dbReference>
<evidence type="ECO:0000313" key="4">
    <source>
        <dbReference type="Proteomes" id="UP000269265"/>
    </source>
</evidence>
<feature type="transmembrane region" description="Helical" evidence="1">
    <location>
        <begin position="92"/>
        <end position="113"/>
    </location>
</feature>
<feature type="transmembrane region" description="Helical" evidence="1">
    <location>
        <begin position="239"/>
        <end position="261"/>
    </location>
</feature>
<dbReference type="AlphaFoldDB" id="A0A3R8U7E3"/>
<dbReference type="EMBL" id="RSED01000001">
    <property type="protein sequence ID" value="RRS06181.1"/>
    <property type="molecule type" value="Genomic_DNA"/>
</dbReference>
<dbReference type="InterPro" id="IPR000620">
    <property type="entry name" value="EamA_dom"/>
</dbReference>
<organism evidence="3 4">
    <name type="scientific">Aquabacterium soli</name>
    <dbReference type="NCBI Taxonomy" id="2493092"/>
    <lineage>
        <taxon>Bacteria</taxon>
        <taxon>Pseudomonadati</taxon>
        <taxon>Pseudomonadota</taxon>
        <taxon>Betaproteobacteria</taxon>
        <taxon>Burkholderiales</taxon>
        <taxon>Aquabacterium</taxon>
    </lineage>
</organism>
<dbReference type="RefSeq" id="WP_125241324.1">
    <property type="nucleotide sequence ID" value="NZ_RSED01000001.1"/>
</dbReference>
<feature type="transmembrane region" description="Helical" evidence="1">
    <location>
        <begin position="36"/>
        <end position="56"/>
    </location>
</feature>